<accession>A0ABR9N1D4</accession>
<proteinExistence type="predicted"/>
<dbReference type="InterPro" id="IPR016181">
    <property type="entry name" value="Acyl_CoA_acyltransferase"/>
</dbReference>
<dbReference type="Proteomes" id="UP000625527">
    <property type="component" value="Unassembled WGS sequence"/>
</dbReference>
<evidence type="ECO:0000313" key="3">
    <source>
        <dbReference type="EMBL" id="MBE1877467.1"/>
    </source>
</evidence>
<dbReference type="EMBL" id="JADAQT010000102">
    <property type="protein sequence ID" value="MBE1877467.1"/>
    <property type="molecule type" value="Genomic_DNA"/>
</dbReference>
<evidence type="ECO:0000259" key="2">
    <source>
        <dbReference type="PROSITE" id="PS51186"/>
    </source>
</evidence>
<evidence type="ECO:0000256" key="1">
    <source>
        <dbReference type="SAM" id="MobiDB-lite"/>
    </source>
</evidence>
<dbReference type="Gene3D" id="3.40.630.30">
    <property type="match status" value="1"/>
</dbReference>
<gene>
    <name evidence="3" type="ORF">IHE71_17400</name>
</gene>
<dbReference type="RefSeq" id="WP_192864020.1">
    <property type="nucleotide sequence ID" value="NZ_JADAQT010000102.1"/>
</dbReference>
<dbReference type="PROSITE" id="PS51186">
    <property type="entry name" value="GNAT"/>
    <property type="match status" value="1"/>
</dbReference>
<feature type="region of interest" description="Disordered" evidence="1">
    <location>
        <begin position="170"/>
        <end position="200"/>
    </location>
</feature>
<dbReference type="CDD" id="cd04301">
    <property type="entry name" value="NAT_SF"/>
    <property type="match status" value="1"/>
</dbReference>
<dbReference type="Pfam" id="PF13508">
    <property type="entry name" value="Acetyltransf_7"/>
    <property type="match status" value="1"/>
</dbReference>
<reference evidence="3 4" key="1">
    <citation type="submission" date="2020-10" db="EMBL/GenBank/DDBJ databases">
        <title>Myceligenerans pegani sp. nov., an endophytic actinomycete isolated from Peganum harmala L. in Xinjiang, China.</title>
        <authorList>
            <person name="Xin L."/>
        </authorList>
    </citation>
    <scope>NUCLEOTIDE SEQUENCE [LARGE SCALE GENOMIC DNA]</scope>
    <source>
        <strain evidence="3 4">TRM65318</strain>
    </source>
</reference>
<sequence>MIRKPELATPRDAGAIRALQEEARAWLQSRGLDQWATVRHTDPDSSRSLESAIARGEVWIWRDHIGTVATTTLDDFADPEFWTANDDPDDALYVHRMVVRRSAAGNGLGTAILDWASAYTAASRRTWLRLDAWRSNTRLQDYYRTQGFTHVRTVELPHRGSGALFQRPAMPAARPRIHEAPPDTAAHGYPQDSGPQAPAS</sequence>
<name>A0ABR9N1D4_9MICO</name>
<feature type="domain" description="N-acetyltransferase" evidence="2">
    <location>
        <begin position="14"/>
        <end position="171"/>
    </location>
</feature>
<comment type="caution">
    <text evidence="3">The sequence shown here is derived from an EMBL/GenBank/DDBJ whole genome shotgun (WGS) entry which is preliminary data.</text>
</comment>
<organism evidence="3 4">
    <name type="scientific">Myceligenerans pegani</name>
    <dbReference type="NCBI Taxonomy" id="2776917"/>
    <lineage>
        <taxon>Bacteria</taxon>
        <taxon>Bacillati</taxon>
        <taxon>Actinomycetota</taxon>
        <taxon>Actinomycetes</taxon>
        <taxon>Micrococcales</taxon>
        <taxon>Promicromonosporaceae</taxon>
        <taxon>Myceligenerans</taxon>
    </lineage>
</organism>
<keyword evidence="4" id="KW-1185">Reference proteome</keyword>
<evidence type="ECO:0000313" key="4">
    <source>
        <dbReference type="Proteomes" id="UP000625527"/>
    </source>
</evidence>
<dbReference type="SUPFAM" id="SSF55729">
    <property type="entry name" value="Acyl-CoA N-acyltransferases (Nat)"/>
    <property type="match status" value="1"/>
</dbReference>
<dbReference type="InterPro" id="IPR000182">
    <property type="entry name" value="GNAT_dom"/>
</dbReference>
<protein>
    <submittedName>
        <fullName evidence="3">GNAT family N-acetyltransferase</fullName>
    </submittedName>
</protein>